<sequence>MNLTEIDHELRKALVSREQCVGFVVHRGEAIWLIDQVDYFTPDQQKNIDAMCTEQRYRRFMPAGLTAQQWSKKLQSEFRNGIPQLTADLFPRYRDGETAKVDSADFAAPGALLGRRRPVC</sequence>
<dbReference type="AlphaFoldDB" id="A0A7G6RMB3"/>
<name>A0A7G6RMB3_RHILV</name>
<keyword evidence="1" id="KW-0614">Plasmid</keyword>
<proteinExistence type="predicted"/>
<reference evidence="2" key="1">
    <citation type="journal article" date="2020" name="Mol. Plant Microbe">
        <title>Rhizobial microsymbionts of the narrowly endemic Oxytropis species growing in Kamchatka are characterized by significant genetic diversity and possess a set of genes that are associated with T3SS and T6SS secretion systems and can affect the development of symbiosis.</title>
        <authorList>
            <person name="Safronova V."/>
            <person name="Guro P."/>
            <person name="Sazanova A."/>
            <person name="Kuznetsova I."/>
            <person name="Belimov A."/>
            <person name="Yakubov V."/>
            <person name="Chirak E."/>
            <person name="Afonin A."/>
            <person name="Gogolev Y."/>
            <person name="Andronov E."/>
            <person name="Tikhonovich I."/>
        </authorList>
    </citation>
    <scope>NUCLEOTIDE SEQUENCE [LARGE SCALE GENOMIC DNA]</scope>
    <source>
        <strain evidence="2">RCAM0610</strain>
        <plasmid evidence="2">p_2</plasmid>
    </source>
</reference>
<gene>
    <name evidence="1" type="ORF">HB770_25635</name>
</gene>
<geneLocation type="plasmid" evidence="1 2">
    <name>p_2</name>
</geneLocation>
<evidence type="ECO:0000313" key="2">
    <source>
        <dbReference type="Proteomes" id="UP000515518"/>
    </source>
</evidence>
<protein>
    <submittedName>
        <fullName evidence="1">Uncharacterized protein</fullName>
    </submittedName>
</protein>
<evidence type="ECO:0000313" key="1">
    <source>
        <dbReference type="EMBL" id="QND43395.1"/>
    </source>
</evidence>
<organism evidence="1 2">
    <name type="scientific">Rhizobium leguminosarum bv. viciae</name>
    <dbReference type="NCBI Taxonomy" id="387"/>
    <lineage>
        <taxon>Bacteria</taxon>
        <taxon>Pseudomonadati</taxon>
        <taxon>Pseudomonadota</taxon>
        <taxon>Alphaproteobacteria</taxon>
        <taxon>Hyphomicrobiales</taxon>
        <taxon>Rhizobiaceae</taxon>
        <taxon>Rhizobium/Agrobacterium group</taxon>
        <taxon>Rhizobium</taxon>
    </lineage>
</organism>
<accession>A0A7G6RMB3</accession>
<dbReference type="Proteomes" id="UP000515518">
    <property type="component" value="Plasmid p_2"/>
</dbReference>
<dbReference type="EMBL" id="CP050550">
    <property type="protein sequence ID" value="QND43395.1"/>
    <property type="molecule type" value="Genomic_DNA"/>
</dbReference>